<dbReference type="InterPro" id="IPR007712">
    <property type="entry name" value="RelE/ParE_toxin"/>
</dbReference>
<dbReference type="PANTHER" id="PTHR33755">
    <property type="entry name" value="TOXIN PARE1-RELATED"/>
    <property type="match status" value="1"/>
</dbReference>
<keyword evidence="2" id="KW-1277">Toxin-antitoxin system</keyword>
<dbReference type="PANTHER" id="PTHR33755:SF5">
    <property type="entry name" value="TYPE II TOXIN-ANTITOXIN SYSTEM RELE_PARE FAMILY TOXIN"/>
    <property type="match status" value="1"/>
</dbReference>
<dbReference type="Gene3D" id="3.30.2310.20">
    <property type="entry name" value="RelE-like"/>
    <property type="match status" value="1"/>
</dbReference>
<sequence>MPAQVIWALSSLADLTAIVSLIAADNPAAAQRVAAQIRERTRQLESFPLSGPHYDFTPTGEVRELVVPPYRIFYRVTDDGKTVRILRIWHSARGTPDIPRV</sequence>
<dbReference type="InterPro" id="IPR035093">
    <property type="entry name" value="RelE/ParE_toxin_dom_sf"/>
</dbReference>
<dbReference type="EMBL" id="CP023344">
    <property type="protein sequence ID" value="ATC63958.1"/>
    <property type="molecule type" value="Genomic_DNA"/>
</dbReference>
<dbReference type="Pfam" id="PF05016">
    <property type="entry name" value="ParE_toxin"/>
    <property type="match status" value="1"/>
</dbReference>
<dbReference type="AlphaFoldDB" id="A0A290QF51"/>
<proteinExistence type="inferred from homology"/>
<dbReference type="OrthoDB" id="5574284at2"/>
<reference evidence="4 5" key="1">
    <citation type="submission" date="2017-09" db="EMBL/GenBank/DDBJ databases">
        <title>Complete genome sequence of Verrucomicrobial strain HZ-65, isolated from freshwater.</title>
        <authorList>
            <person name="Choi A."/>
        </authorList>
    </citation>
    <scope>NUCLEOTIDE SEQUENCE [LARGE SCALE GENOMIC DNA]</scope>
    <source>
        <strain evidence="4 5">HZ-65</strain>
    </source>
</reference>
<feature type="chain" id="PRO_5013330235" evidence="3">
    <location>
        <begin position="24"/>
        <end position="101"/>
    </location>
</feature>
<name>A0A290QF51_9BACT</name>
<dbReference type="RefSeq" id="WP_096055590.1">
    <property type="nucleotide sequence ID" value="NZ_CP023344.1"/>
</dbReference>
<dbReference type="InterPro" id="IPR051803">
    <property type="entry name" value="TA_system_RelE-like_toxin"/>
</dbReference>
<evidence type="ECO:0000256" key="2">
    <source>
        <dbReference type="ARBA" id="ARBA00022649"/>
    </source>
</evidence>
<feature type="signal peptide" evidence="3">
    <location>
        <begin position="1"/>
        <end position="23"/>
    </location>
</feature>
<protein>
    <submittedName>
        <fullName evidence="4">Addiction module toxin RelE</fullName>
    </submittedName>
</protein>
<organism evidence="4 5">
    <name type="scientific">Nibricoccus aquaticus</name>
    <dbReference type="NCBI Taxonomy" id="2576891"/>
    <lineage>
        <taxon>Bacteria</taxon>
        <taxon>Pseudomonadati</taxon>
        <taxon>Verrucomicrobiota</taxon>
        <taxon>Opitutia</taxon>
        <taxon>Opitutales</taxon>
        <taxon>Opitutaceae</taxon>
        <taxon>Nibricoccus</taxon>
    </lineage>
</organism>
<dbReference type="SUPFAM" id="SSF143011">
    <property type="entry name" value="RelE-like"/>
    <property type="match status" value="1"/>
</dbReference>
<accession>A0A290QF51</accession>
<evidence type="ECO:0000313" key="5">
    <source>
        <dbReference type="Proteomes" id="UP000217265"/>
    </source>
</evidence>
<gene>
    <name evidence="4" type="ORF">CMV30_08345</name>
</gene>
<dbReference type="Proteomes" id="UP000217265">
    <property type="component" value="Chromosome"/>
</dbReference>
<evidence type="ECO:0000256" key="3">
    <source>
        <dbReference type="SAM" id="SignalP"/>
    </source>
</evidence>
<keyword evidence="3" id="KW-0732">Signal</keyword>
<keyword evidence="5" id="KW-1185">Reference proteome</keyword>
<dbReference type="KEGG" id="vbh:CMV30_08345"/>
<evidence type="ECO:0000313" key="4">
    <source>
        <dbReference type="EMBL" id="ATC63958.1"/>
    </source>
</evidence>
<comment type="similarity">
    <text evidence="1">Belongs to the RelE toxin family.</text>
</comment>
<evidence type="ECO:0000256" key="1">
    <source>
        <dbReference type="ARBA" id="ARBA00006226"/>
    </source>
</evidence>